<name>A0ABW1AP39_9RHOO</name>
<gene>
    <name evidence="1" type="ORF">ACFPTN_05955</name>
</gene>
<protein>
    <submittedName>
        <fullName evidence="1">Uncharacterized protein</fullName>
    </submittedName>
</protein>
<reference evidence="2" key="1">
    <citation type="journal article" date="2019" name="Int. J. Syst. Evol. Microbiol.">
        <title>The Global Catalogue of Microorganisms (GCM) 10K type strain sequencing project: providing services to taxonomists for standard genome sequencing and annotation.</title>
        <authorList>
            <consortium name="The Broad Institute Genomics Platform"/>
            <consortium name="The Broad Institute Genome Sequencing Center for Infectious Disease"/>
            <person name="Wu L."/>
            <person name="Ma J."/>
        </authorList>
    </citation>
    <scope>NUCLEOTIDE SEQUENCE [LARGE SCALE GENOMIC DNA]</scope>
    <source>
        <strain evidence="2">SHR3</strain>
    </source>
</reference>
<dbReference type="Proteomes" id="UP001595974">
    <property type="component" value="Unassembled WGS sequence"/>
</dbReference>
<keyword evidence="2" id="KW-1185">Reference proteome</keyword>
<comment type="caution">
    <text evidence="1">The sequence shown here is derived from an EMBL/GenBank/DDBJ whole genome shotgun (WGS) entry which is preliminary data.</text>
</comment>
<dbReference type="EMBL" id="JBHSOG010000016">
    <property type="protein sequence ID" value="MFC5768910.1"/>
    <property type="molecule type" value="Genomic_DNA"/>
</dbReference>
<evidence type="ECO:0000313" key="1">
    <source>
        <dbReference type="EMBL" id="MFC5768910.1"/>
    </source>
</evidence>
<dbReference type="RefSeq" id="WP_269769083.1">
    <property type="nucleotide sequence ID" value="NZ_JBHSOG010000016.1"/>
</dbReference>
<proteinExistence type="predicted"/>
<accession>A0ABW1AP39</accession>
<sequence length="44" mass="4669">MKPRSTLMAAPGRAFAVSAQADVDVGVIVSATSRAAPRWGNRWI</sequence>
<evidence type="ECO:0000313" key="2">
    <source>
        <dbReference type="Proteomes" id="UP001595974"/>
    </source>
</evidence>
<organism evidence="1 2">
    <name type="scientific">Thauera sinica</name>
    <dbReference type="NCBI Taxonomy" id="2665146"/>
    <lineage>
        <taxon>Bacteria</taxon>
        <taxon>Pseudomonadati</taxon>
        <taxon>Pseudomonadota</taxon>
        <taxon>Betaproteobacteria</taxon>
        <taxon>Rhodocyclales</taxon>
        <taxon>Zoogloeaceae</taxon>
        <taxon>Thauera</taxon>
    </lineage>
</organism>